<dbReference type="GO" id="GO:0005886">
    <property type="term" value="C:plasma membrane"/>
    <property type="evidence" value="ECO:0007669"/>
    <property type="project" value="TreeGrafter"/>
</dbReference>
<keyword evidence="3" id="KW-0472">Membrane</keyword>
<dbReference type="SUPFAM" id="SSF55073">
    <property type="entry name" value="Nucleotide cyclase"/>
    <property type="match status" value="1"/>
</dbReference>
<sequence length="382" mass="40934">MSLDYGSLLLAIGFSGVCLAITMFGSWLTMRKEGLLLKWAVSALLIVFYVFLYAAYVAAPNLLLLAIGLTALQASFAILFGAARQFRTNNFPRKTVVLSAAVAIGACLVPLAFGYDGLALIAENAAATLLLLATAREYWKGRREMPALLLALAALYAVTALSFLLCGVVLAMDGRLVLGAAPNNWAENLSLIVVTACLTGIGALSLTLNQTRLTRRHRLEAFTDSLTGLPNRRALFERFHAPIGEQTAVIVFDLDNFKSINDAHGHAAGDDVLRVFARILASDRRPLDVPARLGGEEFALVLTGIKPEKAFKIAEHIRSALAHTVIPAETSALYCTVSAGIAFGSKDGAPFDRVLNAADQELYSAKRAGRNRIATTGQRQAS</sequence>
<dbReference type="GO" id="GO:1902201">
    <property type="term" value="P:negative regulation of bacterial-type flagellum-dependent cell motility"/>
    <property type="evidence" value="ECO:0007669"/>
    <property type="project" value="TreeGrafter"/>
</dbReference>
<proteinExistence type="predicted"/>
<feature type="transmembrane region" description="Helical" evidence="3">
    <location>
        <begin position="119"/>
        <end position="135"/>
    </location>
</feature>
<evidence type="ECO:0000313" key="5">
    <source>
        <dbReference type="EMBL" id="MBD0416251.1"/>
    </source>
</evidence>
<evidence type="ECO:0000256" key="3">
    <source>
        <dbReference type="SAM" id="Phobius"/>
    </source>
</evidence>
<dbReference type="CDD" id="cd01949">
    <property type="entry name" value="GGDEF"/>
    <property type="match status" value="1"/>
</dbReference>
<dbReference type="RefSeq" id="WP_188165689.1">
    <property type="nucleotide sequence ID" value="NZ_JACVVX010000005.1"/>
</dbReference>
<dbReference type="Pfam" id="PF00990">
    <property type="entry name" value="GGDEF"/>
    <property type="match status" value="1"/>
</dbReference>
<protein>
    <recommendedName>
        <fullName evidence="1">diguanylate cyclase</fullName>
        <ecNumber evidence="1">2.7.7.65</ecNumber>
    </recommendedName>
</protein>
<name>A0A8J6PWM9_9HYPH</name>
<evidence type="ECO:0000256" key="1">
    <source>
        <dbReference type="ARBA" id="ARBA00012528"/>
    </source>
</evidence>
<feature type="transmembrane region" description="Helical" evidence="3">
    <location>
        <begin position="62"/>
        <end position="83"/>
    </location>
</feature>
<feature type="transmembrane region" description="Helical" evidence="3">
    <location>
        <begin position="35"/>
        <end position="56"/>
    </location>
</feature>
<feature type="domain" description="GGDEF" evidence="4">
    <location>
        <begin position="245"/>
        <end position="378"/>
    </location>
</feature>
<dbReference type="EC" id="2.7.7.65" evidence="1"/>
<keyword evidence="6" id="KW-1185">Reference proteome</keyword>
<dbReference type="InterPro" id="IPR043128">
    <property type="entry name" value="Rev_trsase/Diguanyl_cyclase"/>
</dbReference>
<evidence type="ECO:0000259" key="4">
    <source>
        <dbReference type="PROSITE" id="PS50887"/>
    </source>
</evidence>
<dbReference type="FunFam" id="3.30.70.270:FF:000001">
    <property type="entry name" value="Diguanylate cyclase domain protein"/>
    <property type="match status" value="1"/>
</dbReference>
<keyword evidence="3" id="KW-1133">Transmembrane helix</keyword>
<dbReference type="PANTHER" id="PTHR45138">
    <property type="entry name" value="REGULATORY COMPONENTS OF SENSORY TRANSDUCTION SYSTEM"/>
    <property type="match status" value="1"/>
</dbReference>
<feature type="transmembrane region" description="Helical" evidence="3">
    <location>
        <begin position="147"/>
        <end position="170"/>
    </location>
</feature>
<comment type="catalytic activity">
    <reaction evidence="2">
        <text>2 GTP = 3',3'-c-di-GMP + 2 diphosphate</text>
        <dbReference type="Rhea" id="RHEA:24898"/>
        <dbReference type="ChEBI" id="CHEBI:33019"/>
        <dbReference type="ChEBI" id="CHEBI:37565"/>
        <dbReference type="ChEBI" id="CHEBI:58805"/>
        <dbReference type="EC" id="2.7.7.65"/>
    </reaction>
</comment>
<reference evidence="5" key="1">
    <citation type="submission" date="2020-09" db="EMBL/GenBank/DDBJ databases">
        <title>Genome seq and assembly of Tianweitania sp.</title>
        <authorList>
            <person name="Chhetri G."/>
        </authorList>
    </citation>
    <scope>NUCLEOTIDE SEQUENCE</scope>
    <source>
        <strain evidence="5">Rool2</strain>
    </source>
</reference>
<dbReference type="InterPro" id="IPR029787">
    <property type="entry name" value="Nucleotide_cyclase"/>
</dbReference>
<dbReference type="GO" id="GO:0043709">
    <property type="term" value="P:cell adhesion involved in single-species biofilm formation"/>
    <property type="evidence" value="ECO:0007669"/>
    <property type="project" value="TreeGrafter"/>
</dbReference>
<feature type="transmembrane region" description="Helical" evidence="3">
    <location>
        <begin position="95"/>
        <end position="113"/>
    </location>
</feature>
<dbReference type="Proteomes" id="UP000643405">
    <property type="component" value="Unassembled WGS sequence"/>
</dbReference>
<evidence type="ECO:0000313" key="6">
    <source>
        <dbReference type="Proteomes" id="UP000643405"/>
    </source>
</evidence>
<evidence type="ECO:0000256" key="2">
    <source>
        <dbReference type="ARBA" id="ARBA00034247"/>
    </source>
</evidence>
<feature type="transmembrane region" description="Helical" evidence="3">
    <location>
        <begin position="6"/>
        <end position="28"/>
    </location>
</feature>
<dbReference type="PROSITE" id="PS50887">
    <property type="entry name" value="GGDEF"/>
    <property type="match status" value="1"/>
</dbReference>
<dbReference type="Gene3D" id="3.30.70.270">
    <property type="match status" value="1"/>
</dbReference>
<dbReference type="SMART" id="SM00267">
    <property type="entry name" value="GGDEF"/>
    <property type="match status" value="1"/>
</dbReference>
<feature type="transmembrane region" description="Helical" evidence="3">
    <location>
        <begin position="190"/>
        <end position="208"/>
    </location>
</feature>
<dbReference type="GO" id="GO:0052621">
    <property type="term" value="F:diguanylate cyclase activity"/>
    <property type="evidence" value="ECO:0007669"/>
    <property type="project" value="UniProtKB-EC"/>
</dbReference>
<dbReference type="InterPro" id="IPR000160">
    <property type="entry name" value="GGDEF_dom"/>
</dbReference>
<dbReference type="PANTHER" id="PTHR45138:SF9">
    <property type="entry name" value="DIGUANYLATE CYCLASE DGCM-RELATED"/>
    <property type="match status" value="1"/>
</dbReference>
<comment type="caution">
    <text evidence="5">The sequence shown here is derived from an EMBL/GenBank/DDBJ whole genome shotgun (WGS) entry which is preliminary data.</text>
</comment>
<dbReference type="AlphaFoldDB" id="A0A8J6PWM9"/>
<gene>
    <name evidence="5" type="ORF">ICI42_16475</name>
</gene>
<dbReference type="InterPro" id="IPR050469">
    <property type="entry name" value="Diguanylate_Cyclase"/>
</dbReference>
<dbReference type="NCBIfam" id="TIGR00254">
    <property type="entry name" value="GGDEF"/>
    <property type="match status" value="1"/>
</dbReference>
<dbReference type="EMBL" id="JACVVX010000005">
    <property type="protein sequence ID" value="MBD0416251.1"/>
    <property type="molecule type" value="Genomic_DNA"/>
</dbReference>
<accession>A0A8J6PWM9</accession>
<organism evidence="5 6">
    <name type="scientific">Oryzicola mucosus</name>
    <dbReference type="NCBI Taxonomy" id="2767425"/>
    <lineage>
        <taxon>Bacteria</taxon>
        <taxon>Pseudomonadati</taxon>
        <taxon>Pseudomonadota</taxon>
        <taxon>Alphaproteobacteria</taxon>
        <taxon>Hyphomicrobiales</taxon>
        <taxon>Phyllobacteriaceae</taxon>
        <taxon>Oryzicola</taxon>
    </lineage>
</organism>
<keyword evidence="3" id="KW-0812">Transmembrane</keyword>